<reference evidence="2 3" key="1">
    <citation type="submission" date="2018-07" db="EMBL/GenBank/DDBJ databases">
        <title>Dyella monticola sp. nov. and Dyella psychrodurans sp. nov. isolated from monsoon evergreen broad-leaved forest soil of Dinghu Mountain, China.</title>
        <authorList>
            <person name="Gao Z."/>
            <person name="Qiu L."/>
        </authorList>
    </citation>
    <scope>NUCLEOTIDE SEQUENCE [LARGE SCALE GENOMIC DNA]</scope>
    <source>
        <strain evidence="2 3">4G-K06</strain>
    </source>
</reference>
<evidence type="ECO:0000256" key="1">
    <source>
        <dbReference type="SAM" id="Phobius"/>
    </source>
</evidence>
<accession>A0A370X661</accession>
<gene>
    <name evidence="2" type="ORF">DWU98_05425</name>
</gene>
<feature type="transmembrane region" description="Helical" evidence="1">
    <location>
        <begin position="12"/>
        <end position="34"/>
    </location>
</feature>
<keyword evidence="1" id="KW-1133">Transmembrane helix</keyword>
<proteinExistence type="predicted"/>
<name>A0A370X661_9GAMM</name>
<evidence type="ECO:0000313" key="3">
    <source>
        <dbReference type="Proteomes" id="UP000254258"/>
    </source>
</evidence>
<keyword evidence="3" id="KW-1185">Reference proteome</keyword>
<dbReference type="AlphaFoldDB" id="A0A370X661"/>
<evidence type="ECO:0000313" key="2">
    <source>
        <dbReference type="EMBL" id="RDS83757.1"/>
    </source>
</evidence>
<keyword evidence="1" id="KW-0472">Membrane</keyword>
<dbReference type="EMBL" id="QRBE01000002">
    <property type="protein sequence ID" value="RDS83757.1"/>
    <property type="molecule type" value="Genomic_DNA"/>
</dbReference>
<sequence>MKKLPRLKAVIIALTKVLLISLLTDIILLCAYFIAFKVVPGEADVSVIKIIGFGSGFIYYFWFEQGRLFPKSGVRK</sequence>
<organism evidence="2 3">
    <name type="scientific">Dyella monticola</name>
    <dbReference type="NCBI Taxonomy" id="1927958"/>
    <lineage>
        <taxon>Bacteria</taxon>
        <taxon>Pseudomonadati</taxon>
        <taxon>Pseudomonadota</taxon>
        <taxon>Gammaproteobacteria</taxon>
        <taxon>Lysobacterales</taxon>
        <taxon>Rhodanobacteraceae</taxon>
        <taxon>Dyella</taxon>
    </lineage>
</organism>
<feature type="transmembrane region" description="Helical" evidence="1">
    <location>
        <begin position="46"/>
        <end position="63"/>
    </location>
</feature>
<dbReference type="Proteomes" id="UP000254258">
    <property type="component" value="Unassembled WGS sequence"/>
</dbReference>
<dbReference type="RefSeq" id="WP_115494468.1">
    <property type="nucleotide sequence ID" value="NZ_QRBE01000002.1"/>
</dbReference>
<keyword evidence="1" id="KW-0812">Transmembrane</keyword>
<comment type="caution">
    <text evidence="2">The sequence shown here is derived from an EMBL/GenBank/DDBJ whole genome shotgun (WGS) entry which is preliminary data.</text>
</comment>
<protein>
    <submittedName>
        <fullName evidence="2">Uncharacterized protein</fullName>
    </submittedName>
</protein>